<dbReference type="InterPro" id="IPR001416">
    <property type="entry name" value="ACKR3"/>
</dbReference>
<evidence type="ECO:0000259" key="13">
    <source>
        <dbReference type="PROSITE" id="PS50262"/>
    </source>
</evidence>
<feature type="domain" description="G-protein coupled receptors family 1 profile" evidence="13">
    <location>
        <begin position="60"/>
        <end position="314"/>
    </location>
</feature>
<gene>
    <name evidence="14" type="primary">ackr3b</name>
</gene>
<dbReference type="InterPro" id="IPR047143">
    <property type="entry name" value="GPER1-like"/>
</dbReference>
<feature type="transmembrane region" description="Helical" evidence="12">
    <location>
        <begin position="291"/>
        <end position="317"/>
    </location>
</feature>
<keyword evidence="2" id="KW-1003">Cell membrane</keyword>
<dbReference type="GO" id="GO:0001570">
    <property type="term" value="P:vasculogenesis"/>
    <property type="evidence" value="ECO:0007669"/>
    <property type="project" value="InterPro"/>
</dbReference>
<evidence type="ECO:0000256" key="4">
    <source>
        <dbReference type="ARBA" id="ARBA00022989"/>
    </source>
</evidence>
<accession>A0A346FY16</accession>
<keyword evidence="4 12" id="KW-1133">Transmembrane helix</keyword>
<keyword evidence="7" id="KW-1015">Disulfide bond</keyword>
<dbReference type="GO" id="GO:0004930">
    <property type="term" value="F:G protein-coupled receptor activity"/>
    <property type="evidence" value="ECO:0007669"/>
    <property type="project" value="UniProtKB-KW"/>
</dbReference>
<keyword evidence="3 11" id="KW-0812">Transmembrane</keyword>
<name>A0A346FY16_CTEID</name>
<dbReference type="Pfam" id="PF00001">
    <property type="entry name" value="7tm_1"/>
    <property type="match status" value="1"/>
</dbReference>
<proteinExistence type="evidence at transcript level"/>
<evidence type="ECO:0000313" key="14">
    <source>
        <dbReference type="EMBL" id="AXN77370.1"/>
    </source>
</evidence>
<protein>
    <submittedName>
        <fullName evidence="14">Atypical chemokine receptor 3b</fullName>
    </submittedName>
</protein>
<comment type="subcellular location">
    <subcellularLocation>
        <location evidence="1">Cell membrane</location>
        <topology evidence="1">Multi-pass membrane protein</topology>
    </subcellularLocation>
</comment>
<dbReference type="FunFam" id="1.20.1070.10:FF:000141">
    <property type="entry name" value="atypical chemokine receptor 3"/>
    <property type="match status" value="1"/>
</dbReference>
<dbReference type="SUPFAM" id="SSF81321">
    <property type="entry name" value="Family A G protein-coupled receptor-like"/>
    <property type="match status" value="1"/>
</dbReference>
<evidence type="ECO:0000256" key="9">
    <source>
        <dbReference type="ARBA" id="ARBA00023180"/>
    </source>
</evidence>
<evidence type="ECO:0000256" key="11">
    <source>
        <dbReference type="RuleBase" id="RU000688"/>
    </source>
</evidence>
<dbReference type="GO" id="GO:0015026">
    <property type="term" value="F:coreceptor activity"/>
    <property type="evidence" value="ECO:0007669"/>
    <property type="project" value="InterPro"/>
</dbReference>
<dbReference type="PRINTS" id="PR00646">
    <property type="entry name" value="RDC1ORPHANR"/>
</dbReference>
<dbReference type="GO" id="GO:0006935">
    <property type="term" value="P:chemotaxis"/>
    <property type="evidence" value="ECO:0007669"/>
    <property type="project" value="InterPro"/>
</dbReference>
<dbReference type="GO" id="GO:0001525">
    <property type="term" value="P:angiogenesis"/>
    <property type="evidence" value="ECO:0007669"/>
    <property type="project" value="InterPro"/>
</dbReference>
<evidence type="ECO:0000256" key="1">
    <source>
        <dbReference type="ARBA" id="ARBA00004651"/>
    </source>
</evidence>
<keyword evidence="10 11" id="KW-0807">Transducer</keyword>
<dbReference type="InterPro" id="IPR017452">
    <property type="entry name" value="GPCR_Rhodpsn_7TM"/>
</dbReference>
<keyword evidence="8 11" id="KW-0675">Receptor</keyword>
<evidence type="ECO:0000256" key="12">
    <source>
        <dbReference type="SAM" id="Phobius"/>
    </source>
</evidence>
<organism evidence="14">
    <name type="scientific">Ctenopharyngodon idella</name>
    <name type="common">Grass carp</name>
    <name type="synonym">Leuciscus idella</name>
    <dbReference type="NCBI Taxonomy" id="7959"/>
    <lineage>
        <taxon>Eukaryota</taxon>
        <taxon>Metazoa</taxon>
        <taxon>Chordata</taxon>
        <taxon>Craniata</taxon>
        <taxon>Vertebrata</taxon>
        <taxon>Euteleostomi</taxon>
        <taxon>Actinopterygii</taxon>
        <taxon>Neopterygii</taxon>
        <taxon>Teleostei</taxon>
        <taxon>Ostariophysi</taxon>
        <taxon>Cypriniformes</taxon>
        <taxon>Xenocyprididae</taxon>
        <taxon>Xenocypridinae</taxon>
        <taxon>Ctenopharyngodon</taxon>
    </lineage>
</organism>
<evidence type="ECO:0000256" key="5">
    <source>
        <dbReference type="ARBA" id="ARBA00023040"/>
    </source>
</evidence>
<evidence type="ECO:0000256" key="7">
    <source>
        <dbReference type="ARBA" id="ARBA00023157"/>
    </source>
</evidence>
<dbReference type="EMBL" id="MF784654">
    <property type="protein sequence ID" value="AXN77370.1"/>
    <property type="molecule type" value="mRNA"/>
</dbReference>
<evidence type="ECO:0000256" key="3">
    <source>
        <dbReference type="ARBA" id="ARBA00022692"/>
    </source>
</evidence>
<dbReference type="GO" id="GO:0019956">
    <property type="term" value="F:chemokine binding"/>
    <property type="evidence" value="ECO:0007669"/>
    <property type="project" value="InterPro"/>
</dbReference>
<dbReference type="AlphaFoldDB" id="A0A346FY16"/>
<feature type="transmembrane region" description="Helical" evidence="12">
    <location>
        <begin position="41"/>
        <end position="69"/>
    </location>
</feature>
<dbReference type="GO" id="GO:0005886">
    <property type="term" value="C:plasma membrane"/>
    <property type="evidence" value="ECO:0007669"/>
    <property type="project" value="UniProtKB-SubCell"/>
</dbReference>
<feature type="transmembrane region" description="Helical" evidence="12">
    <location>
        <begin position="213"/>
        <end position="234"/>
    </location>
</feature>
<dbReference type="PANTHER" id="PTHR24226:SF5">
    <property type="entry name" value="CHEMOKINE (C-X-C MOTIF) RECEPTOR 7"/>
    <property type="match status" value="1"/>
</dbReference>
<reference evidence="14" key="1">
    <citation type="journal article" date="2018" name="Dev. Comp. Immunol.">
        <title>A systematic investigation on the composition, evolution and expression characteristics of chemokine superfamily in grass carp Ctenopharyngodon idella.</title>
        <authorList>
            <person name="Liao Z."/>
            <person name="Wan Q."/>
            <person name="Xiao X."/>
            <person name="Ji J."/>
            <person name="Su J."/>
        </authorList>
    </citation>
    <scope>NUCLEOTIDE SEQUENCE</scope>
</reference>
<feature type="transmembrane region" description="Helical" evidence="12">
    <location>
        <begin position="81"/>
        <end position="100"/>
    </location>
</feature>
<comment type="similarity">
    <text evidence="11">Belongs to the G-protein coupled receptor 1 family.</text>
</comment>
<keyword evidence="9" id="KW-0325">Glycoprotein</keyword>
<dbReference type="PROSITE" id="PS50262">
    <property type="entry name" value="G_PROTEIN_RECEP_F1_2"/>
    <property type="match status" value="1"/>
</dbReference>
<dbReference type="InterPro" id="IPR000276">
    <property type="entry name" value="GPCR_Rhodpsn"/>
</dbReference>
<dbReference type="PROSITE" id="PS00237">
    <property type="entry name" value="G_PROTEIN_RECEP_F1_1"/>
    <property type="match status" value="1"/>
</dbReference>
<keyword evidence="5 11" id="KW-0297">G-protein coupled receptor</keyword>
<evidence type="ECO:0000256" key="8">
    <source>
        <dbReference type="ARBA" id="ARBA00023170"/>
    </source>
</evidence>
<evidence type="ECO:0000256" key="6">
    <source>
        <dbReference type="ARBA" id="ARBA00023136"/>
    </source>
</evidence>
<keyword evidence="6 12" id="KW-0472">Membrane</keyword>
<feature type="transmembrane region" description="Helical" evidence="12">
    <location>
        <begin position="162"/>
        <end position="182"/>
    </location>
</feature>
<dbReference type="PRINTS" id="PR00237">
    <property type="entry name" value="GPCRRHODOPSN"/>
</dbReference>
<dbReference type="Gene3D" id="1.20.1070.10">
    <property type="entry name" value="Rhodopsin 7-helix transmembrane proteins"/>
    <property type="match status" value="1"/>
</dbReference>
<evidence type="ECO:0000256" key="2">
    <source>
        <dbReference type="ARBA" id="ARBA00022475"/>
    </source>
</evidence>
<dbReference type="PANTHER" id="PTHR24226">
    <property type="entry name" value="G-PROTEIN COUPLED RECEPTOR 182 AND ESTROGEN RECEPTOR 1"/>
    <property type="match status" value="1"/>
</dbReference>
<feature type="transmembrane region" description="Helical" evidence="12">
    <location>
        <begin position="254"/>
        <end position="279"/>
    </location>
</feature>
<feature type="transmembrane region" description="Helical" evidence="12">
    <location>
        <begin position="120"/>
        <end position="142"/>
    </location>
</feature>
<sequence length="362" mass="40970">MSLNVNDFNDILDALGELNFSTLDDNVSHVEVCHSAFSQRALLYALSVLYIFLFIIGLAANAVVVWVNVRAEGKRYETHLYILNLAIADLCVVATLPVYISSLLQLGHWPFGDAMCKITHLIFSVNLFSSIFFLTCMSVDRYLSVKLFGEGPSQKKRRTRQLICVGIWLLALFAALPETYFLQAEKSSHSDSIVCKSVYPADSTKEWTVGIQLSFFMLGFAIPFPIIAVFYILLAGTIQPSADQERRVSRRLIFTYIVVFLVCWLPYHGALLLDTLAFLNVLPFNCTLENVLYAALHLTQWFSLLHCCVNPIIYNFINKNYRYDLMKAFIFKYSTKTGLARLIDASHVSETEYSAVENQGPL</sequence>
<evidence type="ECO:0000256" key="10">
    <source>
        <dbReference type="ARBA" id="ARBA00023224"/>
    </source>
</evidence>